<dbReference type="SUPFAM" id="SSF140683">
    <property type="entry name" value="SP0561-like"/>
    <property type="match status" value="1"/>
</dbReference>
<dbReference type="Pfam" id="PF08984">
    <property type="entry name" value="DUF1858"/>
    <property type="match status" value="1"/>
</dbReference>
<dbReference type="Proteomes" id="UP000196365">
    <property type="component" value="Unassembled WGS sequence"/>
</dbReference>
<evidence type="ECO:0000313" key="2">
    <source>
        <dbReference type="EMBL" id="SJZ44959.1"/>
    </source>
</evidence>
<dbReference type="PANTHER" id="PTHR39341">
    <property type="entry name" value="BSL7085 PROTEIN"/>
    <property type="match status" value="1"/>
</dbReference>
<evidence type="ECO:0000313" key="3">
    <source>
        <dbReference type="Proteomes" id="UP000196365"/>
    </source>
</evidence>
<feature type="domain" description="DUF1858" evidence="1">
    <location>
        <begin position="3"/>
        <end position="56"/>
    </location>
</feature>
<sequence>MKITKDMSITDIVNKYPETVDVLQAYGMHCFGCMAARFENIEQGALAHGLDVDKLMEDLNKAIEK</sequence>
<evidence type="ECO:0000259" key="1">
    <source>
        <dbReference type="Pfam" id="PF08984"/>
    </source>
</evidence>
<dbReference type="InterPro" id="IPR038062">
    <property type="entry name" value="ScdA-like_N_sf"/>
</dbReference>
<dbReference type="EMBL" id="FUWV01000002">
    <property type="protein sequence ID" value="SJZ44959.1"/>
    <property type="molecule type" value="Genomic_DNA"/>
</dbReference>
<dbReference type="Gene3D" id="1.10.3910.10">
    <property type="entry name" value="SP0561-like"/>
    <property type="match status" value="1"/>
</dbReference>
<name>A0A1T4KR81_9FIRM</name>
<reference evidence="2 3" key="1">
    <citation type="submission" date="2017-02" db="EMBL/GenBank/DDBJ databases">
        <authorList>
            <person name="Peterson S.W."/>
        </authorList>
    </citation>
    <scope>NUCLEOTIDE SEQUENCE [LARGE SCALE GENOMIC DNA]</scope>
    <source>
        <strain evidence="2 3">DSM 15102</strain>
    </source>
</reference>
<gene>
    <name evidence="2" type="ORF">SAMN02745973_00671</name>
</gene>
<organism evidence="2 3">
    <name type="scientific">Garciella nitratireducens DSM 15102</name>
    <dbReference type="NCBI Taxonomy" id="1121911"/>
    <lineage>
        <taxon>Bacteria</taxon>
        <taxon>Bacillati</taxon>
        <taxon>Bacillota</taxon>
        <taxon>Clostridia</taxon>
        <taxon>Eubacteriales</taxon>
        <taxon>Eubacteriaceae</taxon>
        <taxon>Garciella</taxon>
    </lineage>
</organism>
<dbReference type="InterPro" id="IPR015077">
    <property type="entry name" value="DUF1858"/>
</dbReference>
<dbReference type="RefSeq" id="WP_087678094.1">
    <property type="nucleotide sequence ID" value="NZ_FUWV01000002.1"/>
</dbReference>
<dbReference type="AlphaFoldDB" id="A0A1T4KR81"/>
<dbReference type="PANTHER" id="PTHR39341:SF1">
    <property type="entry name" value="DUF1858 DOMAIN-CONTAINING PROTEIN"/>
    <property type="match status" value="1"/>
</dbReference>
<protein>
    <submittedName>
        <fullName evidence="2">Hybrid cluster protein-associated redox disulfide domain-containing protein</fullName>
    </submittedName>
</protein>
<accession>A0A1T4KR81</accession>
<dbReference type="OrthoDB" id="15017at2"/>
<dbReference type="InterPro" id="IPR023883">
    <property type="entry name" value="CHP03980_redox-disulphide"/>
</dbReference>
<keyword evidence="3" id="KW-1185">Reference proteome</keyword>
<proteinExistence type="predicted"/>
<dbReference type="NCBIfam" id="TIGR03980">
    <property type="entry name" value="prismane_assoc"/>
    <property type="match status" value="1"/>
</dbReference>